<name>A0A0E9NPX0_SAICN</name>
<sequence length="127" mass="14925">MANPLNTLTIEEMLGEEIMMNQQLIEEYKRRQMMNSSTLDHMKNKLKGENKLWLNLDTNFIKLPRDKAQEAVEQNQNHLDEEINRLLGIVRKNKAEMEEIQKSGETSKGFLLRELKEAEDPDREVVL</sequence>
<dbReference type="EMBL" id="BACD03000051">
    <property type="protein sequence ID" value="GAO51741.1"/>
    <property type="molecule type" value="Genomic_DNA"/>
</dbReference>
<dbReference type="Proteomes" id="UP000033140">
    <property type="component" value="Unassembled WGS sequence"/>
</dbReference>
<evidence type="ECO:0008006" key="3">
    <source>
        <dbReference type="Google" id="ProtNLM"/>
    </source>
</evidence>
<organism evidence="1 2">
    <name type="scientific">Saitoella complicata (strain BCRC 22490 / CBS 7301 / JCM 7358 / NBRC 10748 / NRRL Y-17804)</name>
    <dbReference type="NCBI Taxonomy" id="698492"/>
    <lineage>
        <taxon>Eukaryota</taxon>
        <taxon>Fungi</taxon>
        <taxon>Dikarya</taxon>
        <taxon>Ascomycota</taxon>
        <taxon>Taphrinomycotina</taxon>
        <taxon>Taphrinomycotina incertae sedis</taxon>
        <taxon>Saitoella</taxon>
    </lineage>
</organism>
<reference evidence="1 2" key="2">
    <citation type="journal article" date="2014" name="J. Gen. Appl. Microbiol.">
        <title>The early diverging ascomycetous budding yeast Saitoella complicata has three histone deacetylases belonging to the Clr6, Hos2, and Rpd3 lineages.</title>
        <authorList>
            <person name="Nishida H."/>
            <person name="Matsumoto T."/>
            <person name="Kondo S."/>
            <person name="Hamamoto M."/>
            <person name="Yoshikawa H."/>
        </authorList>
    </citation>
    <scope>NUCLEOTIDE SEQUENCE [LARGE SCALE GENOMIC DNA]</scope>
    <source>
        <strain evidence="1 2">NRRL Y-17804</strain>
    </source>
</reference>
<dbReference type="AlphaFoldDB" id="A0A0E9NPX0"/>
<keyword evidence="2" id="KW-1185">Reference proteome</keyword>
<dbReference type="STRING" id="698492.A0A0E9NPX0"/>
<evidence type="ECO:0000313" key="1">
    <source>
        <dbReference type="EMBL" id="GAO51741.1"/>
    </source>
</evidence>
<protein>
    <recommendedName>
        <fullName evidence="3">P53 and DNA damage-regulated protein 1</fullName>
    </recommendedName>
</protein>
<comment type="caution">
    <text evidence="1">The sequence shown here is derived from an EMBL/GenBank/DDBJ whole genome shotgun (WGS) entry which is preliminary data.</text>
</comment>
<proteinExistence type="predicted"/>
<accession>A0A0E9NPX0</accession>
<reference evidence="1 2" key="3">
    <citation type="journal article" date="2015" name="Genome Announc.">
        <title>Draft Genome Sequence of the Archiascomycetous Yeast Saitoella complicata.</title>
        <authorList>
            <person name="Yamauchi K."/>
            <person name="Kondo S."/>
            <person name="Hamamoto M."/>
            <person name="Takahashi Y."/>
            <person name="Ogura Y."/>
            <person name="Hayashi T."/>
            <person name="Nishida H."/>
        </authorList>
    </citation>
    <scope>NUCLEOTIDE SEQUENCE [LARGE SCALE GENOMIC DNA]</scope>
    <source>
        <strain evidence="1 2">NRRL Y-17804</strain>
    </source>
</reference>
<evidence type="ECO:0000313" key="2">
    <source>
        <dbReference type="Proteomes" id="UP000033140"/>
    </source>
</evidence>
<reference evidence="1 2" key="1">
    <citation type="journal article" date="2011" name="J. Gen. Appl. Microbiol.">
        <title>Draft genome sequencing of the enigmatic yeast Saitoella complicata.</title>
        <authorList>
            <person name="Nishida H."/>
            <person name="Hamamoto M."/>
            <person name="Sugiyama J."/>
        </authorList>
    </citation>
    <scope>NUCLEOTIDE SEQUENCE [LARGE SCALE GENOMIC DNA]</scope>
    <source>
        <strain evidence="1 2">NRRL Y-17804</strain>
    </source>
</reference>
<gene>
    <name evidence="1" type="ORF">G7K_5834-t1</name>
</gene>